<keyword evidence="12" id="KW-1185">Reference proteome</keyword>
<keyword evidence="11" id="KW-0969">Cilium</keyword>
<feature type="transmembrane region" description="Helical" evidence="10">
    <location>
        <begin position="99"/>
        <end position="117"/>
    </location>
</feature>
<dbReference type="Pfam" id="PF01311">
    <property type="entry name" value="Bac_export_1"/>
    <property type="match status" value="1"/>
</dbReference>
<evidence type="ECO:0000313" key="11">
    <source>
        <dbReference type="EMBL" id="CAL95344.1"/>
    </source>
</evidence>
<feature type="transmembrane region" description="Helical" evidence="10">
    <location>
        <begin position="157"/>
        <end position="173"/>
    </location>
</feature>
<dbReference type="PANTHER" id="PTHR30065">
    <property type="entry name" value="FLAGELLAR BIOSYNTHETIC PROTEIN FLIR"/>
    <property type="match status" value="1"/>
</dbReference>
<dbReference type="KEGG" id="azo:azo2728"/>
<dbReference type="InterPro" id="IPR002010">
    <property type="entry name" value="T3SS_IM_R"/>
</dbReference>
<evidence type="ECO:0000256" key="4">
    <source>
        <dbReference type="ARBA" id="ARBA00022475"/>
    </source>
</evidence>
<keyword evidence="5 10" id="KW-0812">Transmembrane</keyword>
<protein>
    <recommendedName>
        <fullName evidence="3 9">Flagellar biosynthetic protein FliR</fullName>
    </recommendedName>
</protein>
<dbReference type="PRINTS" id="PR00953">
    <property type="entry name" value="TYPE3IMRPROT"/>
</dbReference>
<dbReference type="GO" id="GO:0044780">
    <property type="term" value="P:bacterial-type flagellum assembly"/>
    <property type="evidence" value="ECO:0007669"/>
    <property type="project" value="UniProtKB-UniRule"/>
</dbReference>
<accession>A1K939</accession>
<feature type="transmembrane region" description="Helical" evidence="10">
    <location>
        <begin position="12"/>
        <end position="33"/>
    </location>
</feature>
<feature type="transmembrane region" description="Helical" evidence="10">
    <location>
        <begin position="179"/>
        <end position="202"/>
    </location>
</feature>
<feature type="transmembrane region" description="Helical" evidence="10">
    <location>
        <begin position="214"/>
        <end position="234"/>
    </location>
</feature>
<keyword evidence="6 10" id="KW-1133">Transmembrane helix</keyword>
<dbReference type="RefSeq" id="WP_011766454.1">
    <property type="nucleotide sequence ID" value="NC_008702.1"/>
</dbReference>
<comment type="subcellular location">
    <subcellularLocation>
        <location evidence="10">Cell membrane</location>
        <topology evidence="10">Multi-pass membrane protein</topology>
    </subcellularLocation>
    <subcellularLocation>
        <location evidence="10">Bacterial flagellum basal body</location>
    </subcellularLocation>
</comment>
<dbReference type="EMBL" id="AM406670">
    <property type="protein sequence ID" value="CAL95344.1"/>
    <property type="molecule type" value="Genomic_DNA"/>
</dbReference>
<comment type="similarity">
    <text evidence="2 10">Belongs to the FliR/MopE/SpaR family.</text>
</comment>
<evidence type="ECO:0000256" key="3">
    <source>
        <dbReference type="ARBA" id="ARBA00021717"/>
    </source>
</evidence>
<dbReference type="GO" id="GO:0009425">
    <property type="term" value="C:bacterial-type flagellum basal body"/>
    <property type="evidence" value="ECO:0007669"/>
    <property type="project" value="UniProtKB-SubCell"/>
</dbReference>
<evidence type="ECO:0000256" key="9">
    <source>
        <dbReference type="NCBIfam" id="TIGR01400"/>
    </source>
</evidence>
<dbReference type="STRING" id="62928.azo2728"/>
<feature type="transmembrane region" description="Helical" evidence="10">
    <location>
        <begin position="70"/>
        <end position="92"/>
    </location>
</feature>
<dbReference type="GO" id="GO:0006605">
    <property type="term" value="P:protein targeting"/>
    <property type="evidence" value="ECO:0007669"/>
    <property type="project" value="UniProtKB-UniRule"/>
</dbReference>
<dbReference type="eggNOG" id="COG1684">
    <property type="taxonomic scope" value="Bacteria"/>
</dbReference>
<reference evidence="11 12" key="1">
    <citation type="journal article" date="2006" name="Nat. Biotechnol.">
        <title>Complete genome of the mutualistic, N2-fixing grass endophyte Azoarcus sp. strain BH72.</title>
        <authorList>
            <person name="Krause A."/>
            <person name="Ramakumar A."/>
            <person name="Bartels D."/>
            <person name="Battistoni F."/>
            <person name="Bekel T."/>
            <person name="Boch J."/>
            <person name="Boehm M."/>
            <person name="Friedrich F."/>
            <person name="Hurek T."/>
            <person name="Krause L."/>
            <person name="Linke B."/>
            <person name="McHardy A.C."/>
            <person name="Sarkar A."/>
            <person name="Schneiker S."/>
            <person name="Syed A.A."/>
            <person name="Thauer R."/>
            <person name="Vorhoelter F.-J."/>
            <person name="Weidner S."/>
            <person name="Puehler A."/>
            <person name="Reinhold-Hurek B."/>
            <person name="Kaiser O."/>
            <person name="Goesmann A."/>
        </authorList>
    </citation>
    <scope>NUCLEOTIDE SEQUENCE [LARGE SCALE GENOMIC DNA]</scope>
    <source>
        <strain evidence="11 12">BH72</strain>
    </source>
</reference>
<evidence type="ECO:0000256" key="7">
    <source>
        <dbReference type="ARBA" id="ARBA00023136"/>
    </source>
</evidence>
<dbReference type="HOGENOM" id="CLU_063626_4_0_4"/>
<keyword evidence="7 10" id="KW-0472">Membrane</keyword>
<evidence type="ECO:0000256" key="8">
    <source>
        <dbReference type="ARBA" id="ARBA00023143"/>
    </source>
</evidence>
<keyword evidence="11" id="KW-0966">Cell projection</keyword>
<keyword evidence="8 10" id="KW-0975">Bacterial flagellum</keyword>
<dbReference type="Proteomes" id="UP000002588">
    <property type="component" value="Chromosome"/>
</dbReference>
<evidence type="ECO:0000256" key="2">
    <source>
        <dbReference type="ARBA" id="ARBA00009772"/>
    </source>
</evidence>
<feature type="transmembrane region" description="Helical" evidence="10">
    <location>
        <begin position="40"/>
        <end position="58"/>
    </location>
</feature>
<keyword evidence="4 10" id="KW-1003">Cell membrane</keyword>
<dbReference type="GO" id="GO:0005886">
    <property type="term" value="C:plasma membrane"/>
    <property type="evidence" value="ECO:0007669"/>
    <property type="project" value="UniProtKB-SubCell"/>
</dbReference>
<keyword evidence="11" id="KW-0282">Flagellum</keyword>
<evidence type="ECO:0000256" key="1">
    <source>
        <dbReference type="ARBA" id="ARBA00002578"/>
    </source>
</evidence>
<dbReference type="InterPro" id="IPR006303">
    <property type="entry name" value="FliR"/>
</dbReference>
<evidence type="ECO:0000256" key="6">
    <source>
        <dbReference type="ARBA" id="ARBA00022989"/>
    </source>
</evidence>
<organism evidence="11 12">
    <name type="scientific">Azoarcus sp. (strain BH72)</name>
    <dbReference type="NCBI Taxonomy" id="418699"/>
    <lineage>
        <taxon>Bacteria</taxon>
        <taxon>Pseudomonadati</taxon>
        <taxon>Pseudomonadota</taxon>
        <taxon>Betaproteobacteria</taxon>
        <taxon>Rhodocyclales</taxon>
        <taxon>Zoogloeaceae</taxon>
        <taxon>Azoarcus</taxon>
    </lineage>
</organism>
<feature type="transmembrane region" description="Helical" evidence="10">
    <location>
        <begin position="129"/>
        <end position="150"/>
    </location>
</feature>
<dbReference type="AlphaFoldDB" id="A1K939"/>
<dbReference type="NCBIfam" id="TIGR01400">
    <property type="entry name" value="fliR"/>
    <property type="match status" value="1"/>
</dbReference>
<dbReference type="PANTHER" id="PTHR30065:SF8">
    <property type="entry name" value="FLAGELLAR BIOSYNTHETIC PROTEIN FLIR"/>
    <property type="match status" value="1"/>
</dbReference>
<comment type="function">
    <text evidence="1 10">Role in flagellar biosynthesis.</text>
</comment>
<proteinExistence type="inferred from homology"/>
<evidence type="ECO:0000313" key="12">
    <source>
        <dbReference type="Proteomes" id="UP000002588"/>
    </source>
</evidence>
<gene>
    <name evidence="11" type="primary">fliR</name>
    <name evidence="11" type="ordered locus">azo2728</name>
</gene>
<evidence type="ECO:0000256" key="5">
    <source>
        <dbReference type="ARBA" id="ARBA00022692"/>
    </source>
</evidence>
<sequence length="270" mass="28149">MISVTSAQLDAWLAALMFPLARLLGLFATAPVFSNRAIPVRIRLTMALGIALALLPALPAMPQTPPGGGIGLLVMVQQMFIGIAIGFMIRIVFAAIDMAGSLIGMQMGLSFAVFFDPDAGGQTAVLSDFLSLVATLLFLSINGHLMLVAALIRSFEWLPIGLNVVSASGWAYIARAGAAVFATGLLLSLPIVAVLLVANIALGILTRAAPQLNLFAIGFPVTLAMGFMGLILIMTNFGPVVVSLFEHGFDTISAMLEALAPLPPAPAPPR</sequence>
<name>A1K939_AZOSB</name>
<evidence type="ECO:0000256" key="10">
    <source>
        <dbReference type="RuleBase" id="RU362071"/>
    </source>
</evidence>